<evidence type="ECO:0000256" key="1">
    <source>
        <dbReference type="SAM" id="SignalP"/>
    </source>
</evidence>
<keyword evidence="1" id="KW-0732">Signal</keyword>
<proteinExistence type="predicted"/>
<dbReference type="RefSeq" id="WP_346759723.1">
    <property type="nucleotide sequence ID" value="NZ_JAUJEB010000004.1"/>
</dbReference>
<protein>
    <recommendedName>
        <fullName evidence="4">DUF1579 domain-containing protein</fullName>
    </recommendedName>
</protein>
<keyword evidence="3" id="KW-1185">Reference proteome</keyword>
<feature type="chain" id="PRO_5046744575" description="DUF1579 domain-containing protein" evidence="1">
    <location>
        <begin position="19"/>
        <end position="171"/>
    </location>
</feature>
<evidence type="ECO:0000313" key="3">
    <source>
        <dbReference type="Proteomes" id="UP001172083"/>
    </source>
</evidence>
<organism evidence="2 3">
    <name type="scientific">Agaribacillus aureus</name>
    <dbReference type="NCBI Taxonomy" id="3051825"/>
    <lineage>
        <taxon>Bacteria</taxon>
        <taxon>Pseudomonadati</taxon>
        <taxon>Bacteroidota</taxon>
        <taxon>Cytophagia</taxon>
        <taxon>Cytophagales</taxon>
        <taxon>Splendidivirgaceae</taxon>
        <taxon>Agaribacillus</taxon>
    </lineage>
</organism>
<sequence>MKSAIWLLVLFAFGQALRAQEKTACQDDPLYQMMNFWVGSWQVYDEEGKLVGSNRIEKILDQCAVMEHWRSAEGNEGKSLFYVDNNTGTWKQVWVTTNAKLPWGQKEKTLIFSKEKEQLLFQGAYMMNNQKVLDRTLLTRINTDEVKQEIQISRDGGLHWQSAFVGIYKRN</sequence>
<dbReference type="Proteomes" id="UP001172083">
    <property type="component" value="Unassembled WGS sequence"/>
</dbReference>
<comment type="caution">
    <text evidence="2">The sequence shown here is derived from an EMBL/GenBank/DDBJ whole genome shotgun (WGS) entry which is preliminary data.</text>
</comment>
<reference evidence="2" key="1">
    <citation type="submission" date="2023-06" db="EMBL/GenBank/DDBJ databases">
        <title>Genomic of Agaribacillus aureum.</title>
        <authorList>
            <person name="Wang G."/>
        </authorList>
    </citation>
    <scope>NUCLEOTIDE SEQUENCE</scope>
    <source>
        <strain evidence="2">BMA12</strain>
    </source>
</reference>
<evidence type="ECO:0000313" key="2">
    <source>
        <dbReference type="EMBL" id="MDN5214389.1"/>
    </source>
</evidence>
<feature type="signal peptide" evidence="1">
    <location>
        <begin position="1"/>
        <end position="18"/>
    </location>
</feature>
<name>A0ABT8L9E7_9BACT</name>
<evidence type="ECO:0008006" key="4">
    <source>
        <dbReference type="Google" id="ProtNLM"/>
    </source>
</evidence>
<gene>
    <name evidence="2" type="ORF">QQ020_20080</name>
</gene>
<dbReference type="EMBL" id="JAUJEB010000004">
    <property type="protein sequence ID" value="MDN5214389.1"/>
    <property type="molecule type" value="Genomic_DNA"/>
</dbReference>
<accession>A0ABT8L9E7</accession>